<evidence type="ECO:0000259" key="2">
    <source>
        <dbReference type="Pfam" id="PF19189"/>
    </source>
</evidence>
<feature type="region of interest" description="Disordered" evidence="1">
    <location>
        <begin position="107"/>
        <end position="128"/>
    </location>
</feature>
<feature type="region of interest" description="Disordered" evidence="1">
    <location>
        <begin position="175"/>
        <end position="203"/>
    </location>
</feature>
<dbReference type="OrthoDB" id="2444174at2759"/>
<feature type="region of interest" description="Disordered" evidence="1">
    <location>
        <begin position="350"/>
        <end position="378"/>
    </location>
</feature>
<dbReference type="InterPro" id="IPR043837">
    <property type="entry name" value="Mtf2-like_C"/>
</dbReference>
<evidence type="ECO:0000313" key="3">
    <source>
        <dbReference type="EMBL" id="PAV20296.1"/>
    </source>
</evidence>
<dbReference type="AlphaFoldDB" id="A0A286UL03"/>
<sequence length="441" mass="49951">MMKTVSHPGFASSLAAFPEGSIPLPSSKDSNDGENIGPSRTSIRGAEVDAFNSLFDTIFSSVEKQAASSNQNGLDWKGDPLTVVPGKFSPSSTPFYTGIIPKESGTSTYKKMRRVTRSHRWTPEDDAELQKKRHEMEIIDTNEDLLQWARDVLFAESIRYEEAAREAVKLAEKREQELRDKKSQTGKEKERRTASKKDVGEQPAKITSALPLQPPTYPHLLAHLLNLTTHKFHAPHLTLSLFSHARSLSVASRVLGCTKEVYYEYLSTLWSCFRDLKTVRDTLQDMLRDGILVDRRVEKDIIGPARQWVGDRAWDRESSVMTSRKEYIEEMRRDIDQIERLVYLSEKPLPKSTLRPVGRTNSDRDNSRKGKGKNKKNKKWADIGVKFRAKDSEKWKTDALVFSNSLTPSSVGSAHDKNPYLGSITKNANTDWEFGFGDEGR</sequence>
<accession>A0A286UL03</accession>
<protein>
    <recommendedName>
        <fullName evidence="2">Mtf2-like C-terminal domain-containing protein</fullName>
    </recommendedName>
</protein>
<feature type="domain" description="Mtf2-like C-terminal" evidence="2">
    <location>
        <begin position="127"/>
        <end position="311"/>
    </location>
</feature>
<reference evidence="3 4" key="1">
    <citation type="journal article" date="2017" name="Mol. Ecol.">
        <title>Comparative and population genomic landscape of Phellinus noxius: A hypervariable fungus causing root rot in trees.</title>
        <authorList>
            <person name="Chung C.L."/>
            <person name="Lee T.J."/>
            <person name="Akiba M."/>
            <person name="Lee H.H."/>
            <person name="Kuo T.H."/>
            <person name="Liu D."/>
            <person name="Ke H.M."/>
            <person name="Yokoi T."/>
            <person name="Roa M.B."/>
            <person name="Lu M.J."/>
            <person name="Chang Y.Y."/>
            <person name="Ann P.J."/>
            <person name="Tsai J.N."/>
            <person name="Chen C.Y."/>
            <person name="Tzean S.S."/>
            <person name="Ota Y."/>
            <person name="Hattori T."/>
            <person name="Sahashi N."/>
            <person name="Liou R.F."/>
            <person name="Kikuchi T."/>
            <person name="Tsai I.J."/>
        </authorList>
    </citation>
    <scope>NUCLEOTIDE SEQUENCE [LARGE SCALE GENOMIC DNA]</scope>
    <source>
        <strain evidence="3 4">FFPRI411160</strain>
    </source>
</reference>
<evidence type="ECO:0000313" key="4">
    <source>
        <dbReference type="Proteomes" id="UP000217199"/>
    </source>
</evidence>
<dbReference type="Pfam" id="PF19189">
    <property type="entry name" value="Mtf2"/>
    <property type="match status" value="1"/>
</dbReference>
<gene>
    <name evidence="3" type="ORF">PNOK_0292300</name>
</gene>
<dbReference type="PANTHER" id="PTHR39468">
    <property type="entry name" value="CHROMOSOME 7, WHOLE GENOME SHOTGUN SEQUENCE"/>
    <property type="match status" value="1"/>
</dbReference>
<dbReference type="InterPro" id="IPR040009">
    <property type="entry name" value="Mtf2/C5D6.12-like"/>
</dbReference>
<evidence type="ECO:0000256" key="1">
    <source>
        <dbReference type="SAM" id="MobiDB-lite"/>
    </source>
</evidence>
<name>A0A286UL03_9AGAM</name>
<feature type="compositionally biased region" description="Basic residues" evidence="1">
    <location>
        <begin position="369"/>
        <end position="378"/>
    </location>
</feature>
<feature type="compositionally biased region" description="Basic and acidic residues" evidence="1">
    <location>
        <begin position="175"/>
        <end position="200"/>
    </location>
</feature>
<dbReference type="STRING" id="2282107.A0A286UL03"/>
<comment type="caution">
    <text evidence="3">The sequence shown here is derived from an EMBL/GenBank/DDBJ whole genome shotgun (WGS) entry which is preliminary data.</text>
</comment>
<dbReference type="EMBL" id="NBII01000003">
    <property type="protein sequence ID" value="PAV20296.1"/>
    <property type="molecule type" value="Genomic_DNA"/>
</dbReference>
<feature type="region of interest" description="Disordered" evidence="1">
    <location>
        <begin position="14"/>
        <end position="43"/>
    </location>
</feature>
<dbReference type="PANTHER" id="PTHR39468:SF1">
    <property type="entry name" value="MTF2-LIKE C-TERMINAL DOMAIN-CONTAINING PROTEIN"/>
    <property type="match status" value="1"/>
</dbReference>
<dbReference type="InParanoid" id="A0A286UL03"/>
<proteinExistence type="predicted"/>
<keyword evidence="4" id="KW-1185">Reference proteome</keyword>
<dbReference type="GO" id="GO:0005739">
    <property type="term" value="C:mitochondrion"/>
    <property type="evidence" value="ECO:0007669"/>
    <property type="project" value="InterPro"/>
</dbReference>
<dbReference type="Proteomes" id="UP000217199">
    <property type="component" value="Unassembled WGS sequence"/>
</dbReference>
<feature type="compositionally biased region" description="Basic residues" evidence="1">
    <location>
        <begin position="110"/>
        <end position="120"/>
    </location>
</feature>
<organism evidence="3 4">
    <name type="scientific">Pyrrhoderma noxium</name>
    <dbReference type="NCBI Taxonomy" id="2282107"/>
    <lineage>
        <taxon>Eukaryota</taxon>
        <taxon>Fungi</taxon>
        <taxon>Dikarya</taxon>
        <taxon>Basidiomycota</taxon>
        <taxon>Agaricomycotina</taxon>
        <taxon>Agaricomycetes</taxon>
        <taxon>Hymenochaetales</taxon>
        <taxon>Hymenochaetaceae</taxon>
        <taxon>Pyrrhoderma</taxon>
    </lineage>
</organism>